<dbReference type="EMBL" id="NIRI02000013">
    <property type="protein sequence ID" value="KAG5453413.1"/>
    <property type="molecule type" value="Genomic_DNA"/>
</dbReference>
<comment type="caution">
    <text evidence="2">The sequence shown here is derived from an EMBL/GenBank/DDBJ whole genome shotgun (WGS) entry which is preliminary data.</text>
</comment>
<proteinExistence type="predicted"/>
<gene>
    <name evidence="2" type="ORF">CSKR_202507</name>
</gene>
<protein>
    <recommendedName>
        <fullName evidence="1">Phosphatidylserine Lipase ABHD16 N-terminal domain-containing protein</fullName>
    </recommendedName>
</protein>
<feature type="non-terminal residue" evidence="2">
    <location>
        <position position="196"/>
    </location>
</feature>
<dbReference type="AlphaFoldDB" id="A0A8T1MW86"/>
<dbReference type="Pfam" id="PF22990">
    <property type="entry name" value="ABHD16_N"/>
    <property type="match status" value="1"/>
</dbReference>
<name>A0A8T1MW86_CLOSI</name>
<sequence>MVFYIYIFLDRTFRSVESLRQLMGVTMNLFLSAVTGPKVYRVPVQSYSEESVEYESNPLESLLTALIDTAHSFYGLLKWTVILWGPWFLRNVQSHDHLMSYAKLACLGCVLYLTALCTRGIGRLWNPTYVKFISLYRSAVLQPSETNLRQLTLYSFSSPWPALFDVRQLPSTVLHRSHINPPQRSTGIPVLLWPVT</sequence>
<keyword evidence="3" id="KW-1185">Reference proteome</keyword>
<evidence type="ECO:0000313" key="3">
    <source>
        <dbReference type="Proteomes" id="UP000286415"/>
    </source>
</evidence>
<dbReference type="OrthoDB" id="6412627at2759"/>
<feature type="domain" description="Phosphatidylserine Lipase ABHD16 N-terminal" evidence="1">
    <location>
        <begin position="29"/>
        <end position="157"/>
    </location>
</feature>
<accession>A0A8T1MW86</accession>
<evidence type="ECO:0000259" key="1">
    <source>
        <dbReference type="Pfam" id="PF22990"/>
    </source>
</evidence>
<dbReference type="Proteomes" id="UP000286415">
    <property type="component" value="Unassembled WGS sequence"/>
</dbReference>
<reference evidence="2 3" key="1">
    <citation type="journal article" date="2018" name="Biotechnol. Adv.">
        <title>Improved genomic resources and new bioinformatic workflow for the carcinogenic parasite Clonorchis sinensis: Biotechnological implications.</title>
        <authorList>
            <person name="Wang D."/>
            <person name="Korhonen P.K."/>
            <person name="Gasser R.B."/>
            <person name="Young N.D."/>
        </authorList>
    </citation>
    <scope>NUCLEOTIDE SEQUENCE [LARGE SCALE GENOMIC DNA]</scope>
    <source>
        <strain evidence="2">Cs-k2</strain>
    </source>
</reference>
<dbReference type="InterPro" id="IPR054518">
    <property type="entry name" value="ABHD16_N"/>
</dbReference>
<reference evidence="2 3" key="2">
    <citation type="journal article" date="2021" name="Genomics">
        <title>High-quality reference genome for Clonorchis sinensis.</title>
        <authorList>
            <person name="Young N.D."/>
            <person name="Stroehlein A.J."/>
            <person name="Kinkar L."/>
            <person name="Wang T."/>
            <person name="Sohn W.M."/>
            <person name="Chang B.C.H."/>
            <person name="Kaur P."/>
            <person name="Weisz D."/>
            <person name="Dudchenko O."/>
            <person name="Aiden E.L."/>
            <person name="Korhonen P.K."/>
            <person name="Gasser R.B."/>
        </authorList>
    </citation>
    <scope>NUCLEOTIDE SEQUENCE [LARGE SCALE GENOMIC DNA]</scope>
    <source>
        <strain evidence="2">Cs-k2</strain>
    </source>
</reference>
<evidence type="ECO:0000313" key="2">
    <source>
        <dbReference type="EMBL" id="KAG5453413.1"/>
    </source>
</evidence>
<organism evidence="2 3">
    <name type="scientific">Clonorchis sinensis</name>
    <name type="common">Chinese liver fluke</name>
    <dbReference type="NCBI Taxonomy" id="79923"/>
    <lineage>
        <taxon>Eukaryota</taxon>
        <taxon>Metazoa</taxon>
        <taxon>Spiralia</taxon>
        <taxon>Lophotrochozoa</taxon>
        <taxon>Platyhelminthes</taxon>
        <taxon>Trematoda</taxon>
        <taxon>Digenea</taxon>
        <taxon>Opisthorchiida</taxon>
        <taxon>Opisthorchiata</taxon>
        <taxon>Opisthorchiidae</taxon>
        <taxon>Clonorchis</taxon>
    </lineage>
</organism>